<dbReference type="PANTHER" id="PTHR31836">
    <property type="match status" value="1"/>
</dbReference>
<proteinExistence type="predicted"/>
<dbReference type="CDD" id="cd22191">
    <property type="entry name" value="DPBB_RlpA_EXP_N-like"/>
    <property type="match status" value="1"/>
</dbReference>
<dbReference type="PANTHER" id="PTHR31836:SF28">
    <property type="entry name" value="SRCR DOMAIN-CONTAINING PROTEIN-RELATED"/>
    <property type="match status" value="1"/>
</dbReference>
<keyword evidence="5" id="KW-1185">Reference proteome</keyword>
<feature type="compositionally biased region" description="Polar residues" evidence="2">
    <location>
        <begin position="206"/>
        <end position="237"/>
    </location>
</feature>
<dbReference type="EMBL" id="LSSL01002075">
    <property type="protein sequence ID" value="OLY81921.1"/>
    <property type="molecule type" value="Genomic_DNA"/>
</dbReference>
<evidence type="ECO:0000256" key="2">
    <source>
        <dbReference type="SAM" id="MobiDB-lite"/>
    </source>
</evidence>
<evidence type="ECO:0000313" key="5">
    <source>
        <dbReference type="Proteomes" id="UP000187455"/>
    </source>
</evidence>
<feature type="compositionally biased region" description="Polar residues" evidence="2">
    <location>
        <begin position="442"/>
        <end position="458"/>
    </location>
</feature>
<organism evidence="4 5">
    <name type="scientific">Smittium mucronatum</name>
    <dbReference type="NCBI Taxonomy" id="133383"/>
    <lineage>
        <taxon>Eukaryota</taxon>
        <taxon>Fungi</taxon>
        <taxon>Fungi incertae sedis</taxon>
        <taxon>Zoopagomycota</taxon>
        <taxon>Kickxellomycotina</taxon>
        <taxon>Harpellomycetes</taxon>
        <taxon>Harpellales</taxon>
        <taxon>Legeriomycetaceae</taxon>
        <taxon>Smittium</taxon>
    </lineage>
</organism>
<accession>A0A1R0GYE3</accession>
<sequence length="609" mass="64705">MLLRLSSGIFVCALISKLGGVNALPFSIKESVSDLSNDVEIMDLVESIIDPLGLGSALNIISSNNDNDRLGDVYQLADEEEDDVSDKYEKAIKKIKQISKAEAERKKNERLNMLERKELAMKKERFLRKLIQLKKANAKLAKNAVSIVTVPIIATPAPAPAPTPTPAQAITKKTKVVYKRVPCKGGDSLGTDGKIRKCYKVVNSESNVNGTSANPGVPSGQSVGDSQAPSQNLSQGLGQVGAQDSGAQPTITPDLTILPATTPDVTVLPVSSTMEMVQNNVLSTPIQIADSAPSQVIPNIVNTQAVNPVSTAPSPTEEFLTRQVEHTVADTPSESTRAIPQVQNPADTANYQPNAVRNDKLEDYGHFNSGDSFADNRQNGILDSKDSELLKAENNVNGLGEEQIINQNNPNEQKAIPSAAMSQYMVNKGKGIQYRRMGGRHPQQNTTPASAQGAASQIVSTSSSAPTPAQAPAPAQVPATSSQIPAAPAQANNVTGSSTDTFSGEGTYYDPGVGLGSCGVLHQQTEMVAAINGFQYGTEPNPNNAAVCKKCALVNYKNPAGEDKSVKVSIQDKCPPCKFGDLDLSTEAFKVLSPLDVGRIKITWKFVDC</sequence>
<name>A0A1R0GYE3_9FUNG</name>
<dbReference type="Proteomes" id="UP000187455">
    <property type="component" value="Unassembled WGS sequence"/>
</dbReference>
<dbReference type="STRING" id="133383.A0A1R0GYE3"/>
<feature type="region of interest" description="Disordered" evidence="2">
    <location>
        <begin position="206"/>
        <end position="256"/>
    </location>
</feature>
<feature type="region of interest" description="Disordered" evidence="2">
    <location>
        <begin position="435"/>
        <end position="503"/>
    </location>
</feature>
<dbReference type="SUPFAM" id="SSF50685">
    <property type="entry name" value="Barwin-like endoglucanases"/>
    <property type="match status" value="1"/>
</dbReference>
<keyword evidence="1 3" id="KW-0732">Signal</keyword>
<dbReference type="OrthoDB" id="406505at2759"/>
<feature type="compositionally biased region" description="Polar residues" evidence="2">
    <location>
        <begin position="490"/>
        <end position="503"/>
    </location>
</feature>
<dbReference type="Gene3D" id="2.40.40.10">
    <property type="entry name" value="RlpA-like domain"/>
    <property type="match status" value="1"/>
</dbReference>
<comment type="caution">
    <text evidence="4">The sequence shown here is derived from an EMBL/GenBank/DDBJ whole genome shotgun (WGS) entry which is preliminary data.</text>
</comment>
<protein>
    <submittedName>
        <fullName evidence="4">Papain inhibitor</fullName>
    </submittedName>
</protein>
<feature type="chain" id="PRO_5012615965" evidence="3">
    <location>
        <begin position="24"/>
        <end position="609"/>
    </location>
</feature>
<evidence type="ECO:0000256" key="1">
    <source>
        <dbReference type="ARBA" id="ARBA00022729"/>
    </source>
</evidence>
<reference evidence="4 5" key="1">
    <citation type="journal article" date="2016" name="Mol. Biol. Evol.">
        <title>Genome-Wide Survey of Gut Fungi (Harpellales) Reveals the First Horizontally Transferred Ubiquitin Gene from a Mosquito Host.</title>
        <authorList>
            <person name="Wang Y."/>
            <person name="White M.M."/>
            <person name="Kvist S."/>
            <person name="Moncalvo J.M."/>
        </authorList>
    </citation>
    <scope>NUCLEOTIDE SEQUENCE [LARGE SCALE GENOMIC DNA]</scope>
    <source>
        <strain evidence="4 5">ALG-7-W6</strain>
    </source>
</reference>
<feature type="signal peptide" evidence="3">
    <location>
        <begin position="1"/>
        <end position="23"/>
    </location>
</feature>
<dbReference type="InterPro" id="IPR051477">
    <property type="entry name" value="Expansin_CellWall"/>
</dbReference>
<evidence type="ECO:0000313" key="4">
    <source>
        <dbReference type="EMBL" id="OLY81921.1"/>
    </source>
</evidence>
<evidence type="ECO:0000256" key="3">
    <source>
        <dbReference type="SAM" id="SignalP"/>
    </source>
</evidence>
<gene>
    <name evidence="4" type="ORF">AYI68_g3969</name>
</gene>
<feature type="compositionally biased region" description="Low complexity" evidence="2">
    <location>
        <begin position="459"/>
        <end position="483"/>
    </location>
</feature>
<dbReference type="InterPro" id="IPR036908">
    <property type="entry name" value="RlpA-like_sf"/>
</dbReference>
<dbReference type="AlphaFoldDB" id="A0A1R0GYE3"/>